<name>A0A7U3NLP0_9CYAN</name>
<dbReference type="EMBL" id="CP063311">
    <property type="protein sequence ID" value="QOV21261.1"/>
    <property type="molecule type" value="Genomic_DNA"/>
</dbReference>
<sequence length="94" mass="10365">MSFQTGNSIPWLLQDRQFSIPTIAVILGRSLTNITTSTPPQNQSVFNRLELSDREFHSLATSGQAIFNPYHSGNPGAIAHKYNNLHPTAKPVGF</sequence>
<dbReference type="AlphaFoldDB" id="A0A7U3NLP0"/>
<dbReference type="RefSeq" id="WP_200986920.1">
    <property type="nucleotide sequence ID" value="NZ_CP063311.1"/>
</dbReference>
<accession>A0A7U3NLP0</accession>
<keyword evidence="2" id="KW-1185">Reference proteome</keyword>
<reference evidence="2" key="1">
    <citation type="submission" date="2020-10" db="EMBL/GenBank/DDBJ databases">
        <title>Genome-based taxonomic classification of the species Anabaenopsis elenkinii.</title>
        <authorList>
            <person name="Delbaje E."/>
            <person name="Andreote A.P.D."/>
            <person name="Pellegrinetti T.A."/>
            <person name="Cruz R.B."/>
            <person name="Branco L.H.Z."/>
            <person name="Fiore M.F."/>
        </authorList>
    </citation>
    <scope>NUCLEOTIDE SEQUENCE [LARGE SCALE GENOMIC DNA]</scope>
    <source>
        <strain evidence="2">CCIBt3563</strain>
    </source>
</reference>
<evidence type="ECO:0000313" key="2">
    <source>
        <dbReference type="Proteomes" id="UP000593846"/>
    </source>
</evidence>
<protein>
    <submittedName>
        <fullName evidence="1">Uncharacterized protein</fullName>
    </submittedName>
</protein>
<proteinExistence type="predicted"/>
<organism evidence="1 2">
    <name type="scientific">Anabaenopsis elenkinii CCIBt3563</name>
    <dbReference type="NCBI Taxonomy" id="2779889"/>
    <lineage>
        <taxon>Bacteria</taxon>
        <taxon>Bacillati</taxon>
        <taxon>Cyanobacteriota</taxon>
        <taxon>Cyanophyceae</taxon>
        <taxon>Nostocales</taxon>
        <taxon>Nodulariaceae</taxon>
        <taxon>Anabaenopsis</taxon>
    </lineage>
</organism>
<gene>
    <name evidence="1" type="ORF">IM676_10775</name>
</gene>
<dbReference type="Proteomes" id="UP000593846">
    <property type="component" value="Chromosome"/>
</dbReference>
<dbReference type="KEGG" id="aee:IM676_10775"/>
<evidence type="ECO:0000313" key="1">
    <source>
        <dbReference type="EMBL" id="QOV21261.1"/>
    </source>
</evidence>